<proteinExistence type="predicted"/>
<dbReference type="GeneID" id="26642934"/>
<name>A0A068Q7T7_9CAUD</name>
<protein>
    <submittedName>
        <fullName evidence="2">Uncharacterized protein</fullName>
    </submittedName>
</protein>
<accession>A0A068Q7T7</accession>
<sequence length="98" mass="10551">MAKTLIEQLTAVESQIKTLETKRDELAAKIEAEQALSNVAAGTTIVFNYGRAETRKELTGVVKGVADTDKGRRIKVESGEGFDATIYVIEPAAVVRVA</sequence>
<feature type="coiled-coil region" evidence="1">
    <location>
        <begin position="2"/>
        <end position="36"/>
    </location>
</feature>
<evidence type="ECO:0000256" key="1">
    <source>
        <dbReference type="SAM" id="Coils"/>
    </source>
</evidence>
<evidence type="ECO:0000313" key="2">
    <source>
        <dbReference type="EMBL" id="BAP15819.1"/>
    </source>
</evidence>
<dbReference type="RefSeq" id="YP_009216551.1">
    <property type="nucleotide sequence ID" value="NC_028988.1"/>
</dbReference>
<dbReference type="Proteomes" id="UP000027493">
    <property type="component" value="Segment"/>
</dbReference>
<dbReference type="EMBL" id="AB920995">
    <property type="protein sequence ID" value="BAP15819.1"/>
    <property type="molecule type" value="Genomic_DNA"/>
</dbReference>
<keyword evidence="3" id="KW-1185">Reference proteome</keyword>
<reference evidence="2 3" key="1">
    <citation type="submission" date="2014-03" db="EMBL/GenBank/DDBJ databases">
        <title>Isolation and characterization of bacteriophages infecting R. solanacearum from Thailand.</title>
        <authorList>
            <person name="Narulita E."/>
            <person name="Kawasaki T."/>
            <person name="Fujie M."/>
            <person name="Yamada T."/>
        </authorList>
    </citation>
    <scope>NUCLEOTIDE SEQUENCE [LARGE SCALE GENOMIC DNA]</scope>
</reference>
<dbReference type="KEGG" id="vg:26642934"/>
<keyword evidence="1" id="KW-0175">Coiled coil</keyword>
<dbReference type="OrthoDB" id="34959at10239"/>
<evidence type="ECO:0000313" key="3">
    <source>
        <dbReference type="Proteomes" id="UP000027493"/>
    </source>
</evidence>
<organism evidence="2 3">
    <name type="scientific">Ralstonia phage RSJ2</name>
    <dbReference type="NCBI Taxonomy" id="1481785"/>
    <lineage>
        <taxon>Viruses</taxon>
        <taxon>Duplodnaviria</taxon>
        <taxon>Heunggongvirae</taxon>
        <taxon>Uroviricota</taxon>
        <taxon>Caudoviricetes</taxon>
        <taxon>Autographivirales</taxon>
        <taxon>Autonotataviridae</taxon>
        <taxon>Risjevirus</taxon>
        <taxon>Risjevirus RSJ2</taxon>
    </lineage>
</organism>